<dbReference type="Proteomes" id="UP000037460">
    <property type="component" value="Unassembled WGS sequence"/>
</dbReference>
<protein>
    <recommendedName>
        <fullName evidence="2">BZIP domain-containing protein</fullName>
    </recommendedName>
</protein>
<dbReference type="InterPro" id="IPR004827">
    <property type="entry name" value="bZIP"/>
</dbReference>
<comment type="caution">
    <text evidence="3">The sequence shown here is derived from an EMBL/GenBank/DDBJ whole genome shotgun (WGS) entry which is preliminary data.</text>
</comment>
<feature type="region of interest" description="Disordered" evidence="1">
    <location>
        <begin position="166"/>
        <end position="205"/>
    </location>
</feature>
<dbReference type="PROSITE" id="PS00036">
    <property type="entry name" value="BZIP_BASIC"/>
    <property type="match status" value="1"/>
</dbReference>
<dbReference type="AlphaFoldDB" id="A0A0M0J3M7"/>
<dbReference type="EMBL" id="JWZX01003385">
    <property type="protein sequence ID" value="KOO21166.1"/>
    <property type="molecule type" value="Genomic_DNA"/>
</dbReference>
<sequence length="301" mass="32565">MSTRYDRYDTTMHLDAITMSDLESLVPELGDSAITNVPIAAFLQRATGENAWVCFEADVRAAAGTGLERLRGQGSERCVDLARLFQFEEQTRCQAFQATLMGEVAPAMYQATVRSILEKLLRRLETWASEPSLYQAAAQCLSEYMSALNHHCNICALPQASPAGHSLPVIPEGRATSRDESGMDSSEDASEFVSEDGETLSVNSESLSADGAAASIRLLSTDSSGAPVFTLGAPPSRSGSDPEPDRKGRRRESNKKASVKYRARKTMSMQQPPEIGASSSGECDADFGVSEWLTADSHLRI</sequence>
<dbReference type="GO" id="GO:0003700">
    <property type="term" value="F:DNA-binding transcription factor activity"/>
    <property type="evidence" value="ECO:0007669"/>
    <property type="project" value="InterPro"/>
</dbReference>
<accession>A0A0M0J3M7</accession>
<proteinExistence type="predicted"/>
<reference evidence="4" key="1">
    <citation type="journal article" date="2015" name="PLoS Genet.">
        <title>Genome Sequence and Transcriptome Analyses of Chrysochromulina tobin: Metabolic Tools for Enhanced Algal Fitness in the Prominent Order Prymnesiales (Haptophyceae).</title>
        <authorList>
            <person name="Hovde B.T."/>
            <person name="Deodato C.R."/>
            <person name="Hunsperger H.M."/>
            <person name="Ryken S.A."/>
            <person name="Yost W."/>
            <person name="Jha R.K."/>
            <person name="Patterson J."/>
            <person name="Monnat R.J. Jr."/>
            <person name="Barlow S.B."/>
            <person name="Starkenburg S.R."/>
            <person name="Cattolico R.A."/>
        </authorList>
    </citation>
    <scope>NUCLEOTIDE SEQUENCE</scope>
    <source>
        <strain evidence="4">CCMP291</strain>
    </source>
</reference>
<feature type="domain" description="BZIP" evidence="2">
    <location>
        <begin position="249"/>
        <end position="264"/>
    </location>
</feature>
<evidence type="ECO:0000256" key="1">
    <source>
        <dbReference type="SAM" id="MobiDB-lite"/>
    </source>
</evidence>
<keyword evidence="4" id="KW-1185">Reference proteome</keyword>
<name>A0A0M0J3M7_9EUKA</name>
<feature type="compositionally biased region" description="Acidic residues" evidence="1">
    <location>
        <begin position="185"/>
        <end position="198"/>
    </location>
</feature>
<evidence type="ECO:0000313" key="3">
    <source>
        <dbReference type="EMBL" id="KOO21166.1"/>
    </source>
</evidence>
<gene>
    <name evidence="3" type="ORF">Ctob_000108</name>
</gene>
<organism evidence="3 4">
    <name type="scientific">Chrysochromulina tobinii</name>
    <dbReference type="NCBI Taxonomy" id="1460289"/>
    <lineage>
        <taxon>Eukaryota</taxon>
        <taxon>Haptista</taxon>
        <taxon>Haptophyta</taxon>
        <taxon>Prymnesiophyceae</taxon>
        <taxon>Prymnesiales</taxon>
        <taxon>Chrysochromulinaceae</taxon>
        <taxon>Chrysochromulina</taxon>
    </lineage>
</organism>
<feature type="region of interest" description="Disordered" evidence="1">
    <location>
        <begin position="225"/>
        <end position="283"/>
    </location>
</feature>
<feature type="compositionally biased region" description="Polar residues" evidence="1">
    <location>
        <begin position="267"/>
        <end position="281"/>
    </location>
</feature>
<feature type="compositionally biased region" description="Basic residues" evidence="1">
    <location>
        <begin position="247"/>
        <end position="265"/>
    </location>
</feature>
<evidence type="ECO:0000313" key="4">
    <source>
        <dbReference type="Proteomes" id="UP000037460"/>
    </source>
</evidence>
<evidence type="ECO:0000259" key="2">
    <source>
        <dbReference type="PROSITE" id="PS00036"/>
    </source>
</evidence>